<dbReference type="InterPro" id="IPR039329">
    <property type="entry name" value="SIAE"/>
</dbReference>
<evidence type="ECO:0000256" key="1">
    <source>
        <dbReference type="ARBA" id="ARBA00022801"/>
    </source>
</evidence>
<dbReference type="InterPro" id="IPR036514">
    <property type="entry name" value="SGNH_hydro_sf"/>
</dbReference>
<sequence>MKSCFLAVSLILIPVCSLAEVQVASPFGDHMVLQREQGVPVWGRAAVGERVQVGFARQSASAKADSEGEWKVELAPMTASVEARELVVTGSATREAIVFEDVLVGDVWLCGGQSNMERQLGPRGGQKDIIGWQEEAAAAAYPMIRELYVKQSRDLRTQEEVEAHWRVCTPESVTDFTAVGYFFARDVHLAAGVPVGIIHSSWGGTPAEAWTSLEGLSAFPGYVDQAEAQLEFAGDLDEIKQKYEEKLELWFRENDGSDPLALLSSPKSEWARMSLPAMWEDAGYPGVDGICWFRKSVALPPALRGKDLLLELGAIDDIDTTWVNGSLLGSTTGWQTPREYRIPSSLTAEGEIAILVRVLDTGGGGGIWNAQQPLRISQTGNAGISLDLAGVWESRFTLQLGQGPWPPQDLSQNPGAPTVLFNAMIAPLVPYALRGFVFYQGEANAGKAAEYERLLPALIADWREHWGAPNLPFLYVQIAPYEGMPPEIREAQRLAEKATETTAMVVTIDVGDATDIHPANKEPVGQRLALAARALSYGEEIVYSGPVFESWRAKGKTARIRFSSTGSGLLAKGGELYGFEVAGRDGAFHAAKATIEDDEVVLRSKQVSLVKAVRYGWANVAEGNLFNKEGLPASPFKAE</sequence>
<dbReference type="SUPFAM" id="SSF52266">
    <property type="entry name" value="SGNH hydrolase"/>
    <property type="match status" value="1"/>
</dbReference>
<organism evidence="4 5">
    <name type="scientific">Pelagicoccus enzymogenes</name>
    <dbReference type="NCBI Taxonomy" id="2773457"/>
    <lineage>
        <taxon>Bacteria</taxon>
        <taxon>Pseudomonadati</taxon>
        <taxon>Verrucomicrobiota</taxon>
        <taxon>Opitutia</taxon>
        <taxon>Puniceicoccales</taxon>
        <taxon>Pelagicoccaceae</taxon>
        <taxon>Pelagicoccus</taxon>
    </lineage>
</organism>
<keyword evidence="5" id="KW-1185">Reference proteome</keyword>
<protein>
    <recommendedName>
        <fullName evidence="3">Sialate O-acetylesterase domain-containing protein</fullName>
    </recommendedName>
</protein>
<dbReference type="Proteomes" id="UP000622317">
    <property type="component" value="Unassembled WGS sequence"/>
</dbReference>
<dbReference type="PANTHER" id="PTHR22901:SF0">
    <property type="entry name" value="SIALATE O-ACETYLESTERASE"/>
    <property type="match status" value="1"/>
</dbReference>
<dbReference type="GO" id="GO:0001681">
    <property type="term" value="F:sialate O-acetylesterase activity"/>
    <property type="evidence" value="ECO:0007669"/>
    <property type="project" value="InterPro"/>
</dbReference>
<evidence type="ECO:0000313" key="4">
    <source>
        <dbReference type="EMBL" id="MBD5780419.1"/>
    </source>
</evidence>
<dbReference type="Gene3D" id="3.40.50.1110">
    <property type="entry name" value="SGNH hydrolase"/>
    <property type="match status" value="2"/>
</dbReference>
<reference evidence="4" key="1">
    <citation type="submission" date="2020-09" db="EMBL/GenBank/DDBJ databases">
        <title>Pelagicoccus enzymogenes sp. nov. with an EPS production, isolated from marine sediment.</title>
        <authorList>
            <person name="Feng X."/>
        </authorList>
    </citation>
    <scope>NUCLEOTIDE SEQUENCE</scope>
    <source>
        <strain evidence="4">NFK12</strain>
    </source>
</reference>
<feature type="signal peptide" evidence="2">
    <location>
        <begin position="1"/>
        <end position="19"/>
    </location>
</feature>
<name>A0A927II29_9BACT</name>
<keyword evidence="2" id="KW-0732">Signal</keyword>
<dbReference type="GO" id="GO:0005975">
    <property type="term" value="P:carbohydrate metabolic process"/>
    <property type="evidence" value="ECO:0007669"/>
    <property type="project" value="TreeGrafter"/>
</dbReference>
<dbReference type="EMBL" id="JACYFG010000036">
    <property type="protein sequence ID" value="MBD5780419.1"/>
    <property type="molecule type" value="Genomic_DNA"/>
</dbReference>
<dbReference type="Pfam" id="PF03629">
    <property type="entry name" value="SASA"/>
    <property type="match status" value="2"/>
</dbReference>
<evidence type="ECO:0000256" key="2">
    <source>
        <dbReference type="SAM" id="SignalP"/>
    </source>
</evidence>
<evidence type="ECO:0000259" key="3">
    <source>
        <dbReference type="Pfam" id="PF03629"/>
    </source>
</evidence>
<feature type="domain" description="Sialate O-acetylesterase" evidence="3">
    <location>
        <begin position="105"/>
        <end position="230"/>
    </location>
</feature>
<accession>A0A927II29</accession>
<gene>
    <name evidence="4" type="ORF">IEN85_13040</name>
</gene>
<dbReference type="SUPFAM" id="SSF49785">
    <property type="entry name" value="Galactose-binding domain-like"/>
    <property type="match status" value="1"/>
</dbReference>
<dbReference type="PANTHER" id="PTHR22901">
    <property type="entry name" value="SIALATE O-ACETYLESTERASE"/>
    <property type="match status" value="1"/>
</dbReference>
<dbReference type="AlphaFoldDB" id="A0A927II29"/>
<feature type="chain" id="PRO_5037572221" description="Sialate O-acetylesterase domain-containing protein" evidence="2">
    <location>
        <begin position="20"/>
        <end position="639"/>
    </location>
</feature>
<keyword evidence="1" id="KW-0378">Hydrolase</keyword>
<dbReference type="InterPro" id="IPR008979">
    <property type="entry name" value="Galactose-bd-like_sf"/>
</dbReference>
<proteinExistence type="predicted"/>
<evidence type="ECO:0000313" key="5">
    <source>
        <dbReference type="Proteomes" id="UP000622317"/>
    </source>
</evidence>
<feature type="domain" description="Sialate O-acetylesterase" evidence="3">
    <location>
        <begin position="432"/>
        <end position="531"/>
    </location>
</feature>
<comment type="caution">
    <text evidence="4">The sequence shown here is derived from an EMBL/GenBank/DDBJ whole genome shotgun (WGS) entry which is preliminary data.</text>
</comment>
<dbReference type="InterPro" id="IPR005181">
    <property type="entry name" value="SASA"/>
</dbReference>